<evidence type="ECO:0000313" key="13">
    <source>
        <dbReference type="EnsemblMetazoa" id="AALB005940-PA"/>
    </source>
</evidence>
<keyword evidence="8 12" id="KW-0406">Ion transport</keyword>
<evidence type="ECO:0000256" key="7">
    <source>
        <dbReference type="ARBA" id="ARBA00023053"/>
    </source>
</evidence>
<evidence type="ECO:0008006" key="15">
    <source>
        <dbReference type="Google" id="ProtNLM"/>
    </source>
</evidence>
<keyword evidence="10 12" id="KW-0739">Sodium transport</keyword>
<keyword evidence="6" id="KW-1133">Transmembrane helix</keyword>
<evidence type="ECO:0000256" key="12">
    <source>
        <dbReference type="RuleBase" id="RU000679"/>
    </source>
</evidence>
<keyword evidence="4 12" id="KW-0894">Sodium channel</keyword>
<keyword evidence="7" id="KW-0915">Sodium</keyword>
<organism evidence="13 14">
    <name type="scientific">Anopheles albimanus</name>
    <name type="common">New world malaria mosquito</name>
    <dbReference type="NCBI Taxonomy" id="7167"/>
    <lineage>
        <taxon>Eukaryota</taxon>
        <taxon>Metazoa</taxon>
        <taxon>Ecdysozoa</taxon>
        <taxon>Arthropoda</taxon>
        <taxon>Hexapoda</taxon>
        <taxon>Insecta</taxon>
        <taxon>Pterygota</taxon>
        <taxon>Neoptera</taxon>
        <taxon>Endopterygota</taxon>
        <taxon>Diptera</taxon>
        <taxon>Nematocera</taxon>
        <taxon>Culicoidea</taxon>
        <taxon>Culicidae</taxon>
        <taxon>Anophelinae</taxon>
        <taxon>Anopheles</taxon>
    </lineage>
</organism>
<evidence type="ECO:0000256" key="2">
    <source>
        <dbReference type="ARBA" id="ARBA00007193"/>
    </source>
</evidence>
<dbReference type="GO" id="GO:0005886">
    <property type="term" value="C:plasma membrane"/>
    <property type="evidence" value="ECO:0007669"/>
    <property type="project" value="TreeGrafter"/>
</dbReference>
<evidence type="ECO:0000256" key="5">
    <source>
        <dbReference type="ARBA" id="ARBA00022692"/>
    </source>
</evidence>
<reference evidence="13" key="2">
    <citation type="submission" date="2022-08" db="UniProtKB">
        <authorList>
            <consortium name="EnsemblMetazoa"/>
        </authorList>
    </citation>
    <scope>IDENTIFICATION</scope>
    <source>
        <strain evidence="13">STECLA/ALBI9_A</strain>
    </source>
</reference>
<evidence type="ECO:0000256" key="1">
    <source>
        <dbReference type="ARBA" id="ARBA00004141"/>
    </source>
</evidence>
<dbReference type="PANTHER" id="PTHR11690">
    <property type="entry name" value="AMILORIDE-SENSITIVE SODIUM CHANNEL-RELATED"/>
    <property type="match status" value="1"/>
</dbReference>
<dbReference type="GO" id="GO:0015280">
    <property type="term" value="F:ligand-gated sodium channel activity"/>
    <property type="evidence" value="ECO:0007669"/>
    <property type="project" value="TreeGrafter"/>
</dbReference>
<evidence type="ECO:0000313" key="14">
    <source>
        <dbReference type="Proteomes" id="UP000069272"/>
    </source>
</evidence>
<keyword evidence="5 12" id="KW-0812">Transmembrane</keyword>
<evidence type="ECO:0000256" key="3">
    <source>
        <dbReference type="ARBA" id="ARBA00022448"/>
    </source>
</evidence>
<dbReference type="AlphaFoldDB" id="A0A182FHE6"/>
<dbReference type="VEuPathDB" id="VectorBase:AALB20_031803"/>
<evidence type="ECO:0000256" key="9">
    <source>
        <dbReference type="ARBA" id="ARBA00023136"/>
    </source>
</evidence>
<dbReference type="InterPro" id="IPR001873">
    <property type="entry name" value="ENaC"/>
</dbReference>
<comment type="similarity">
    <text evidence="2 12">Belongs to the amiloride-sensitive sodium channel (TC 1.A.6) family.</text>
</comment>
<dbReference type="EnsemblMetazoa" id="AALB005940-RA">
    <property type="protein sequence ID" value="AALB005940-PA"/>
    <property type="gene ID" value="AALB005940"/>
</dbReference>
<keyword evidence="9" id="KW-0472">Membrane</keyword>
<evidence type="ECO:0000256" key="6">
    <source>
        <dbReference type="ARBA" id="ARBA00022989"/>
    </source>
</evidence>
<sequence length="501" mass="58359">MPINTNSHVLSSDFDFSDSSMVYQFSVTKAIQNVLSQTSLHGVFHLANKQSTYFEKVLWLVIICLSLTAGSYTVGIFWIRYWNNPTMIALDRDYHLWNTTFPSLTVCFQKRLNERARDELVANIDPTLASRYSEFLDTLLDSDIEHVGALAEYDEFEGVDLKELLNEITDRPSAFITLDGDVQGLLLRTMTEMGICYTFNSAIGRYMSVDKYDGNSELYQVSVFDGESSATISNCSSNANIYFHSPYEMPTPKKSLQLERGFFTFTKMEFKSLAISSEPSVQYLSIQQRKCRFPHESNLRFFPDYYSYDLCLLECKFYLFLKHCDCIPYFYNIQGSVKERCFIFKFLDRSTKYCKLTQLGCIELYQSYISFLTADELREIFGACKCVKNCDDVTFTLQQFESTFWFNDPVIKWSTRIPKIRYSRRIIYDFIDALVSTGSILEFFFGFSLITLVELGYFSLRNLILSFVHLPPVQNFCTRRKQKVSIYIKKGYQKEVKRIKK</sequence>
<dbReference type="Pfam" id="PF00858">
    <property type="entry name" value="ASC"/>
    <property type="match status" value="1"/>
</dbReference>
<reference evidence="13 14" key="1">
    <citation type="journal article" date="2017" name="G3 (Bethesda)">
        <title>The Physical Genome Mapping of Anopheles albimanus Corrected Scaffold Misassemblies and Identified Interarm Rearrangements in Genus Anopheles.</title>
        <authorList>
            <person name="Artemov G.N."/>
            <person name="Peery A.N."/>
            <person name="Jiang X."/>
            <person name="Tu Z."/>
            <person name="Stegniy V.N."/>
            <person name="Sharakhova M.V."/>
            <person name="Sharakhov I.V."/>
        </authorList>
    </citation>
    <scope>NUCLEOTIDE SEQUENCE [LARGE SCALE GENOMIC DNA]</scope>
    <source>
        <strain evidence="13 14">ALBI9_A</strain>
    </source>
</reference>
<protein>
    <recommendedName>
        <fullName evidence="15">Sodium channel protein Nach</fullName>
    </recommendedName>
</protein>
<accession>A0A182FHE6</accession>
<keyword evidence="3 12" id="KW-0813">Transport</keyword>
<dbReference type="PANTHER" id="PTHR11690:SF247">
    <property type="entry name" value="PICKPOCKET 23, ISOFORM C"/>
    <property type="match status" value="1"/>
</dbReference>
<evidence type="ECO:0000256" key="11">
    <source>
        <dbReference type="ARBA" id="ARBA00023303"/>
    </source>
</evidence>
<keyword evidence="14" id="KW-1185">Reference proteome</keyword>
<proteinExistence type="inferred from homology"/>
<dbReference type="STRING" id="7167.A0A182FHE6"/>
<name>A0A182FHE6_ANOAL</name>
<evidence type="ECO:0000256" key="10">
    <source>
        <dbReference type="ARBA" id="ARBA00023201"/>
    </source>
</evidence>
<dbReference type="VEuPathDB" id="VectorBase:AALB005940"/>
<comment type="subcellular location">
    <subcellularLocation>
        <location evidence="1">Membrane</location>
        <topology evidence="1">Multi-pass membrane protein</topology>
    </subcellularLocation>
</comment>
<dbReference type="Proteomes" id="UP000069272">
    <property type="component" value="Chromosome 3L"/>
</dbReference>
<keyword evidence="11 12" id="KW-0407">Ion channel</keyword>
<evidence type="ECO:0000256" key="4">
    <source>
        <dbReference type="ARBA" id="ARBA00022461"/>
    </source>
</evidence>
<evidence type="ECO:0000256" key="8">
    <source>
        <dbReference type="ARBA" id="ARBA00023065"/>
    </source>
</evidence>